<dbReference type="SUPFAM" id="SSF48452">
    <property type="entry name" value="TPR-like"/>
    <property type="match status" value="3"/>
</dbReference>
<dbReference type="InterPro" id="IPR019734">
    <property type="entry name" value="TPR_rpt"/>
</dbReference>
<dbReference type="Gene3D" id="1.25.40.10">
    <property type="entry name" value="Tetratricopeptide repeat domain"/>
    <property type="match status" value="2"/>
</dbReference>
<keyword evidence="10" id="KW-0067">ATP-binding</keyword>
<dbReference type="PANTHER" id="PTHR43711:SF1">
    <property type="entry name" value="HISTIDINE KINASE 1"/>
    <property type="match status" value="1"/>
</dbReference>
<dbReference type="InterPro" id="IPR050736">
    <property type="entry name" value="Sensor_HK_Regulatory"/>
</dbReference>
<feature type="coiled-coil region" evidence="8">
    <location>
        <begin position="486"/>
        <end position="523"/>
    </location>
</feature>
<keyword evidence="7" id="KW-0802">TPR repeat</keyword>
<dbReference type="Pfam" id="PF00512">
    <property type="entry name" value="HisKA"/>
    <property type="match status" value="1"/>
</dbReference>
<protein>
    <recommendedName>
        <fullName evidence="2">histidine kinase</fullName>
        <ecNumber evidence="2">2.7.13.3</ecNumber>
    </recommendedName>
</protein>
<name>A0ABT8LGP7_9BACT</name>
<dbReference type="EMBL" id="JAUJEB010000008">
    <property type="protein sequence ID" value="MDN5216361.1"/>
    <property type="molecule type" value="Genomic_DNA"/>
</dbReference>
<evidence type="ECO:0000256" key="8">
    <source>
        <dbReference type="SAM" id="Coils"/>
    </source>
</evidence>
<keyword evidence="11" id="KW-1185">Reference proteome</keyword>
<dbReference type="PANTHER" id="PTHR43711">
    <property type="entry name" value="TWO-COMPONENT HISTIDINE KINASE"/>
    <property type="match status" value="1"/>
</dbReference>
<comment type="catalytic activity">
    <reaction evidence="1">
        <text>ATP + protein L-histidine = ADP + protein N-phospho-L-histidine.</text>
        <dbReference type="EC" id="2.7.13.3"/>
    </reaction>
</comment>
<dbReference type="InterPro" id="IPR036890">
    <property type="entry name" value="HATPase_C_sf"/>
</dbReference>
<keyword evidence="3" id="KW-0597">Phosphoprotein</keyword>
<dbReference type="InterPro" id="IPR036097">
    <property type="entry name" value="HisK_dim/P_sf"/>
</dbReference>
<keyword evidence="8" id="KW-0175">Coiled coil</keyword>
<evidence type="ECO:0000313" key="11">
    <source>
        <dbReference type="Proteomes" id="UP001172083"/>
    </source>
</evidence>
<keyword evidence="5" id="KW-0418">Kinase</keyword>
<accession>A0ABT8LGP7</accession>
<dbReference type="PRINTS" id="PR00344">
    <property type="entry name" value="BCTRLSENSOR"/>
</dbReference>
<dbReference type="InterPro" id="IPR003661">
    <property type="entry name" value="HisK_dim/P_dom"/>
</dbReference>
<dbReference type="GO" id="GO:0005524">
    <property type="term" value="F:ATP binding"/>
    <property type="evidence" value="ECO:0007669"/>
    <property type="project" value="UniProtKB-KW"/>
</dbReference>
<dbReference type="Pfam" id="PF13424">
    <property type="entry name" value="TPR_12"/>
    <property type="match status" value="1"/>
</dbReference>
<evidence type="ECO:0000256" key="7">
    <source>
        <dbReference type="PROSITE-ProRule" id="PRU00339"/>
    </source>
</evidence>
<evidence type="ECO:0000256" key="5">
    <source>
        <dbReference type="ARBA" id="ARBA00022777"/>
    </source>
</evidence>
<dbReference type="SUPFAM" id="SSF47384">
    <property type="entry name" value="Homodimeric domain of signal transducing histidine kinase"/>
    <property type="match status" value="1"/>
</dbReference>
<sequence>MRFFTYILCVLLVSFDLLGQSAQELKRNLLAAKDSAKVDILNQLGELYLETNIDSAIYYFNQAGKVSEEIKYLAGATDATGGKGFAQMAKGNNDKAAAFFRQALKNIDSLNIKSQNREDFLLGLANAIKETSPLEATKLGKDALAIYQQKEDKLGQIKALSSLGQIYNRRKNYLTAIDQYSAAIDLARSLNKNKLIGLNLIRAAELFYLQENTAKALEYYYQAIDIGDNLNDKDLAASAKLKVAHIYNDQRKYQQAIGLYLDVLKHYNANGDVEGQMNLNYFIGLSYKGKRDPKTALIYFFKAHKYAKDLGNKKMMAKNYNERARSYLNLGKVALATKNANWSLALSQKEGFLEELMYVNLIYSDIKAASKKYGEALVYYKRYSSYRDKLFQEQKDLEMMAMENEFESRGREIEKLYFEKEKASQLKVAETEKKGRMAVDEKNNELFQLNAKNDKLKNNTLIGSMILLLLFSLGTILAYKNKLDDNKILINQKDEILKQKENLLKKNKRLIELNEEKDNLVNMVAHDLRSPLDQIKGLVNVINMNSASRVKGKNQEYIDMISYATERMRSLIGRTLNIRNIDKQEIDPHDEVFDVSKVVDEVLNNFVELANRKNLTIHSELQRNGCLVKADINYMVQILENLISNAIKFSPRGKGIRVKAGKYNNLVRVEVIDQGPGIREEDMPKLFKKFQRLAARPTANEDSTGLGLSIVKRFVESMGGEVRCESTFGEGANFIVEFNSHDPEV</sequence>
<evidence type="ECO:0000259" key="9">
    <source>
        <dbReference type="PROSITE" id="PS50109"/>
    </source>
</evidence>
<dbReference type="InterPro" id="IPR005467">
    <property type="entry name" value="His_kinase_dom"/>
</dbReference>
<dbReference type="CDD" id="cd00082">
    <property type="entry name" value="HisKA"/>
    <property type="match status" value="1"/>
</dbReference>
<dbReference type="InterPro" id="IPR004358">
    <property type="entry name" value="Sig_transdc_His_kin-like_C"/>
</dbReference>
<dbReference type="InterPro" id="IPR003594">
    <property type="entry name" value="HATPase_dom"/>
</dbReference>
<feature type="domain" description="Histidine kinase" evidence="9">
    <location>
        <begin position="523"/>
        <end position="742"/>
    </location>
</feature>
<dbReference type="RefSeq" id="WP_346761699.1">
    <property type="nucleotide sequence ID" value="NZ_JAUJEB010000008.1"/>
</dbReference>
<dbReference type="SMART" id="SM00028">
    <property type="entry name" value="TPR"/>
    <property type="match status" value="7"/>
</dbReference>
<evidence type="ECO:0000256" key="2">
    <source>
        <dbReference type="ARBA" id="ARBA00012438"/>
    </source>
</evidence>
<dbReference type="Gene3D" id="3.30.565.10">
    <property type="entry name" value="Histidine kinase-like ATPase, C-terminal domain"/>
    <property type="match status" value="1"/>
</dbReference>
<comment type="caution">
    <text evidence="10">The sequence shown here is derived from an EMBL/GenBank/DDBJ whole genome shotgun (WGS) entry which is preliminary data.</text>
</comment>
<dbReference type="EC" id="2.7.13.3" evidence="2"/>
<dbReference type="Gene3D" id="1.10.287.130">
    <property type="match status" value="1"/>
</dbReference>
<evidence type="ECO:0000256" key="4">
    <source>
        <dbReference type="ARBA" id="ARBA00022679"/>
    </source>
</evidence>
<reference evidence="10" key="1">
    <citation type="submission" date="2023-06" db="EMBL/GenBank/DDBJ databases">
        <title>Genomic of Agaribacillus aureum.</title>
        <authorList>
            <person name="Wang G."/>
        </authorList>
    </citation>
    <scope>NUCLEOTIDE SEQUENCE</scope>
    <source>
        <strain evidence="10">BMA12</strain>
    </source>
</reference>
<evidence type="ECO:0000256" key="6">
    <source>
        <dbReference type="ARBA" id="ARBA00023012"/>
    </source>
</evidence>
<dbReference type="Pfam" id="PF02518">
    <property type="entry name" value="HATPase_c"/>
    <property type="match status" value="1"/>
</dbReference>
<evidence type="ECO:0000256" key="3">
    <source>
        <dbReference type="ARBA" id="ARBA00022553"/>
    </source>
</evidence>
<keyword evidence="4" id="KW-0808">Transferase</keyword>
<gene>
    <name evidence="10" type="ORF">QQ020_30110</name>
</gene>
<dbReference type="SMART" id="SM00388">
    <property type="entry name" value="HisKA"/>
    <property type="match status" value="1"/>
</dbReference>
<dbReference type="SUPFAM" id="SSF55874">
    <property type="entry name" value="ATPase domain of HSP90 chaperone/DNA topoisomerase II/histidine kinase"/>
    <property type="match status" value="1"/>
</dbReference>
<dbReference type="PROSITE" id="PS50109">
    <property type="entry name" value="HIS_KIN"/>
    <property type="match status" value="1"/>
</dbReference>
<dbReference type="PROSITE" id="PS50005">
    <property type="entry name" value="TPR"/>
    <property type="match status" value="1"/>
</dbReference>
<dbReference type="CDD" id="cd00075">
    <property type="entry name" value="HATPase"/>
    <property type="match status" value="1"/>
</dbReference>
<proteinExistence type="predicted"/>
<dbReference type="SMART" id="SM00387">
    <property type="entry name" value="HATPase_c"/>
    <property type="match status" value="1"/>
</dbReference>
<keyword evidence="6" id="KW-0902">Two-component regulatory system</keyword>
<evidence type="ECO:0000313" key="10">
    <source>
        <dbReference type="EMBL" id="MDN5216361.1"/>
    </source>
</evidence>
<keyword evidence="10" id="KW-0547">Nucleotide-binding</keyword>
<feature type="repeat" description="TPR" evidence="7">
    <location>
        <begin position="157"/>
        <end position="190"/>
    </location>
</feature>
<dbReference type="Proteomes" id="UP001172083">
    <property type="component" value="Unassembled WGS sequence"/>
</dbReference>
<dbReference type="InterPro" id="IPR011990">
    <property type="entry name" value="TPR-like_helical_dom_sf"/>
</dbReference>
<organism evidence="10 11">
    <name type="scientific">Agaribacillus aureus</name>
    <dbReference type="NCBI Taxonomy" id="3051825"/>
    <lineage>
        <taxon>Bacteria</taxon>
        <taxon>Pseudomonadati</taxon>
        <taxon>Bacteroidota</taxon>
        <taxon>Cytophagia</taxon>
        <taxon>Cytophagales</taxon>
        <taxon>Splendidivirgaceae</taxon>
        <taxon>Agaribacillus</taxon>
    </lineage>
</organism>
<evidence type="ECO:0000256" key="1">
    <source>
        <dbReference type="ARBA" id="ARBA00000085"/>
    </source>
</evidence>